<comment type="function">
    <text evidence="12">Mannosyltransferase involved in glycosylphosphatidylinositol-anchor biosynthesis.</text>
</comment>
<evidence type="ECO:0000313" key="14">
    <source>
        <dbReference type="EMBL" id="KAF1809689.1"/>
    </source>
</evidence>
<evidence type="ECO:0000256" key="13">
    <source>
        <dbReference type="SAM" id="MobiDB-lite"/>
    </source>
</evidence>
<keyword evidence="15" id="KW-1185">Reference proteome</keyword>
<dbReference type="PANTHER" id="PTHR12468">
    <property type="entry name" value="GPI MANNOSYLTRANSFERASE 2"/>
    <property type="match status" value="1"/>
</dbReference>
<evidence type="ECO:0000256" key="10">
    <source>
        <dbReference type="ARBA" id="ARBA00022989"/>
    </source>
</evidence>
<evidence type="ECO:0000313" key="16">
    <source>
        <dbReference type="RefSeq" id="XP_033531320.1"/>
    </source>
</evidence>
<evidence type="ECO:0000256" key="9">
    <source>
        <dbReference type="ARBA" id="ARBA00022824"/>
    </source>
</evidence>
<dbReference type="AlphaFoldDB" id="A0A6G1FVM1"/>
<protein>
    <recommendedName>
        <fullName evidence="4 12">GPI mannosyltransferase 2</fullName>
        <ecNumber evidence="12">2.4.1.-</ecNumber>
    </recommendedName>
</protein>
<evidence type="ECO:0000256" key="8">
    <source>
        <dbReference type="ARBA" id="ARBA00022692"/>
    </source>
</evidence>
<dbReference type="OrthoDB" id="10252502at2759"/>
<sequence>MSTWRQRIEPHRHPLLSLLVIFLVWKACLVGIILFSPWSGYDTDCAEAVYDKPTSPHLALSSRWLLRFLRWDAVYFTDIARDGYRYEQQWAFSWGFATLIRYVADCIHPASSSILNYIWSGLIITNTSHLLSVFVLYYLTLFITGSSNHAGFDDSIAFTTAALHVLSPAGVFLTAPYGESLFSFLHFTSLYFYLQSLYHSNKALFTSPSPLRHLWLLPSAILLSLAVLPRSNGLFSGAIYLLDLLSTLSHPLARLPFFRRILSATQQFFTSPPLFATRAPTHPLLRASLIIPSGLLVLLTFSYPQYLAWQQFCGASSAVREPRPWCKSFPPSIYAFVQSTYWDVGFLHYWTVPNLPLFVMVAPALCLLIQSSMAAIRGELVFERSPISREKIGKESRSGGASDGVKKARKDDDEGQEIQKMVLARLAIPQLLLAVTAIMSYHVQIVLRLCSGYPLWYMAVALAVQGRWQLTLMVPFTTWRMVVPPKAIVMWMIIYAGVQAGLYGAFLPPA</sequence>
<organism evidence="14">
    <name type="scientific">Eremomyces bilateralis CBS 781.70</name>
    <dbReference type="NCBI Taxonomy" id="1392243"/>
    <lineage>
        <taxon>Eukaryota</taxon>
        <taxon>Fungi</taxon>
        <taxon>Dikarya</taxon>
        <taxon>Ascomycota</taxon>
        <taxon>Pezizomycotina</taxon>
        <taxon>Dothideomycetes</taxon>
        <taxon>Dothideomycetes incertae sedis</taxon>
        <taxon>Eremomycetales</taxon>
        <taxon>Eremomycetaceae</taxon>
        <taxon>Eremomyces</taxon>
    </lineage>
</organism>
<dbReference type="Proteomes" id="UP000504638">
    <property type="component" value="Unplaced"/>
</dbReference>
<dbReference type="GeneID" id="54417764"/>
<comment type="pathway">
    <text evidence="2 12">Glycolipid biosynthesis; glycosylphosphatidylinositol-anchor biosynthesis.</text>
</comment>
<keyword evidence="7 12" id="KW-0808">Transferase</keyword>
<feature type="transmembrane region" description="Helical" evidence="12">
    <location>
        <begin position="284"/>
        <end position="303"/>
    </location>
</feature>
<dbReference type="UniPathway" id="UPA00196"/>
<feature type="region of interest" description="Disordered" evidence="13">
    <location>
        <begin position="392"/>
        <end position="412"/>
    </location>
</feature>
<evidence type="ECO:0000256" key="5">
    <source>
        <dbReference type="ARBA" id="ARBA00022502"/>
    </source>
</evidence>
<feature type="transmembrane region" description="Helical" evidence="12">
    <location>
        <begin position="355"/>
        <end position="376"/>
    </location>
</feature>
<dbReference type="EMBL" id="ML975171">
    <property type="protein sequence ID" value="KAF1809689.1"/>
    <property type="molecule type" value="Genomic_DNA"/>
</dbReference>
<keyword evidence="10 12" id="KW-1133">Transmembrane helix</keyword>
<dbReference type="RefSeq" id="XP_033531320.1">
    <property type="nucleotide sequence ID" value="XM_033677194.1"/>
</dbReference>
<comment type="similarity">
    <text evidence="3 12">Belongs to the PIGV family.</text>
</comment>
<evidence type="ECO:0000256" key="11">
    <source>
        <dbReference type="ARBA" id="ARBA00023136"/>
    </source>
</evidence>
<keyword evidence="5 12" id="KW-0337">GPI-anchor biosynthesis</keyword>
<reference evidence="14 16" key="1">
    <citation type="submission" date="2020-01" db="EMBL/GenBank/DDBJ databases">
        <authorList>
            <consortium name="DOE Joint Genome Institute"/>
            <person name="Haridas S."/>
            <person name="Albert R."/>
            <person name="Binder M."/>
            <person name="Bloem J."/>
            <person name="Labutti K."/>
            <person name="Salamov A."/>
            <person name="Andreopoulos B."/>
            <person name="Baker S.E."/>
            <person name="Barry K."/>
            <person name="Bills G."/>
            <person name="Bluhm B.H."/>
            <person name="Cannon C."/>
            <person name="Castanera R."/>
            <person name="Culley D.E."/>
            <person name="Daum C."/>
            <person name="Ezra D."/>
            <person name="Gonzalez J.B."/>
            <person name="Henrissat B."/>
            <person name="Kuo A."/>
            <person name="Liang C."/>
            <person name="Lipzen A."/>
            <person name="Lutzoni F."/>
            <person name="Magnuson J."/>
            <person name="Mondo S."/>
            <person name="Nolan M."/>
            <person name="Ohm R."/>
            <person name="Pangilinan J."/>
            <person name="Park H.-J."/>
            <person name="Ramirez L."/>
            <person name="Alfaro M."/>
            <person name="Sun H."/>
            <person name="Tritt A."/>
            <person name="Yoshinaga Y."/>
            <person name="Zwiers L.-H."/>
            <person name="Turgeon B.G."/>
            <person name="Goodwin S.B."/>
            <person name="Spatafora J.W."/>
            <person name="Crous P.W."/>
            <person name="Grigoriev I.V."/>
        </authorList>
    </citation>
    <scope>NUCLEOTIDE SEQUENCE</scope>
    <source>
        <strain evidence="14 16">CBS 781.70</strain>
    </source>
</reference>
<keyword evidence="9 12" id="KW-0256">Endoplasmic reticulum</keyword>
<comment type="subcellular location">
    <subcellularLocation>
        <location evidence="1 12">Endoplasmic reticulum membrane</location>
        <topology evidence="1 12">Multi-pass membrane protein</topology>
    </subcellularLocation>
</comment>
<dbReference type="EC" id="2.4.1.-" evidence="12"/>
<comment type="caution">
    <text evidence="12">Lacks conserved residue(s) required for the propagation of feature annotation.</text>
</comment>
<keyword evidence="11 12" id="KW-0472">Membrane</keyword>
<accession>A0A6G1FVM1</accession>
<dbReference type="GO" id="GO:0031501">
    <property type="term" value="C:mannosyltransferase complex"/>
    <property type="evidence" value="ECO:0007669"/>
    <property type="project" value="TreeGrafter"/>
</dbReference>
<reference evidence="16" key="2">
    <citation type="submission" date="2020-04" db="EMBL/GenBank/DDBJ databases">
        <authorList>
            <consortium name="NCBI Genome Project"/>
        </authorList>
    </citation>
    <scope>NUCLEOTIDE SEQUENCE</scope>
    <source>
        <strain evidence="16">CBS 781.70</strain>
    </source>
</reference>
<feature type="transmembrane region" description="Helical" evidence="12">
    <location>
        <begin position="455"/>
        <end position="476"/>
    </location>
</feature>
<name>A0A6G1FVM1_9PEZI</name>
<reference evidence="16" key="3">
    <citation type="submission" date="2025-04" db="UniProtKB">
        <authorList>
            <consortium name="RefSeq"/>
        </authorList>
    </citation>
    <scope>IDENTIFICATION</scope>
    <source>
        <strain evidence="16">CBS 781.70</strain>
    </source>
</reference>
<feature type="transmembrane region" description="Helical" evidence="12">
    <location>
        <begin position="488"/>
        <end position="506"/>
    </location>
</feature>
<evidence type="ECO:0000256" key="7">
    <source>
        <dbReference type="ARBA" id="ARBA00022679"/>
    </source>
</evidence>
<evidence type="ECO:0000256" key="6">
    <source>
        <dbReference type="ARBA" id="ARBA00022676"/>
    </source>
</evidence>
<dbReference type="InterPro" id="IPR007315">
    <property type="entry name" value="PIG-V/Gpi18"/>
</dbReference>
<keyword evidence="8 12" id="KW-0812">Transmembrane</keyword>
<evidence type="ECO:0000256" key="3">
    <source>
        <dbReference type="ARBA" id="ARBA00008698"/>
    </source>
</evidence>
<gene>
    <name evidence="14 16" type="ORF">P152DRAFT_422598</name>
</gene>
<evidence type="ECO:0000256" key="12">
    <source>
        <dbReference type="RuleBase" id="RU363112"/>
    </source>
</evidence>
<feature type="transmembrane region" description="Helical" evidence="12">
    <location>
        <begin position="117"/>
        <end position="143"/>
    </location>
</feature>
<evidence type="ECO:0000313" key="15">
    <source>
        <dbReference type="Proteomes" id="UP000504638"/>
    </source>
</evidence>
<dbReference type="PANTHER" id="PTHR12468:SF2">
    <property type="entry name" value="GPI MANNOSYLTRANSFERASE 2"/>
    <property type="match status" value="1"/>
</dbReference>
<dbReference type="GO" id="GO:0006506">
    <property type="term" value="P:GPI anchor biosynthetic process"/>
    <property type="evidence" value="ECO:0007669"/>
    <property type="project" value="UniProtKB-UniPathway"/>
</dbReference>
<feature type="transmembrane region" description="Helical" evidence="12">
    <location>
        <begin position="15"/>
        <end position="35"/>
    </location>
</feature>
<dbReference type="GO" id="GO:0005789">
    <property type="term" value="C:endoplasmic reticulum membrane"/>
    <property type="evidence" value="ECO:0007669"/>
    <property type="project" value="UniProtKB-SubCell"/>
</dbReference>
<evidence type="ECO:0000256" key="4">
    <source>
        <dbReference type="ARBA" id="ARBA00013795"/>
    </source>
</evidence>
<proteinExistence type="inferred from homology"/>
<evidence type="ECO:0000256" key="2">
    <source>
        <dbReference type="ARBA" id="ARBA00004687"/>
    </source>
</evidence>
<keyword evidence="6 12" id="KW-0328">Glycosyltransferase</keyword>
<dbReference type="Pfam" id="PF04188">
    <property type="entry name" value="Mannosyl_trans2"/>
    <property type="match status" value="1"/>
</dbReference>
<dbReference type="GO" id="GO:0004376">
    <property type="term" value="F:GPI mannosyltransferase activity"/>
    <property type="evidence" value="ECO:0007669"/>
    <property type="project" value="InterPro"/>
</dbReference>
<evidence type="ECO:0000256" key="1">
    <source>
        <dbReference type="ARBA" id="ARBA00004477"/>
    </source>
</evidence>
<dbReference type="GO" id="GO:0000009">
    <property type="term" value="F:alpha-1,6-mannosyltransferase activity"/>
    <property type="evidence" value="ECO:0007669"/>
    <property type="project" value="InterPro"/>
</dbReference>